<keyword evidence="3" id="KW-0804">Transcription</keyword>
<organism evidence="5 6">
    <name type="scientific">Parathalassolituus penaei</name>
    <dbReference type="NCBI Taxonomy" id="2997323"/>
    <lineage>
        <taxon>Bacteria</taxon>
        <taxon>Pseudomonadati</taxon>
        <taxon>Pseudomonadota</taxon>
        <taxon>Gammaproteobacteria</taxon>
        <taxon>Oceanospirillales</taxon>
        <taxon>Oceanospirillaceae</taxon>
        <taxon>Parathalassolituus</taxon>
    </lineage>
</organism>
<dbReference type="Pfam" id="PF12625">
    <property type="entry name" value="Arabinose_bd"/>
    <property type="match status" value="1"/>
</dbReference>
<name>A0A9X3IS30_9GAMM</name>
<dbReference type="EMBL" id="JAPNOA010000005">
    <property type="protein sequence ID" value="MCY0963728.1"/>
    <property type="molecule type" value="Genomic_DNA"/>
</dbReference>
<dbReference type="PANTHER" id="PTHR47894">
    <property type="entry name" value="HTH-TYPE TRANSCRIPTIONAL REGULATOR GADX"/>
    <property type="match status" value="1"/>
</dbReference>
<evidence type="ECO:0000256" key="1">
    <source>
        <dbReference type="ARBA" id="ARBA00023015"/>
    </source>
</evidence>
<accession>A0A9X3IS30</accession>
<evidence type="ECO:0000256" key="2">
    <source>
        <dbReference type="ARBA" id="ARBA00023125"/>
    </source>
</evidence>
<dbReference type="AlphaFoldDB" id="A0A9X3IS30"/>
<gene>
    <name evidence="5" type="ORF">OUO13_00825</name>
</gene>
<dbReference type="SMART" id="SM00342">
    <property type="entry name" value="HTH_ARAC"/>
    <property type="match status" value="1"/>
</dbReference>
<dbReference type="SUPFAM" id="SSF46689">
    <property type="entry name" value="Homeodomain-like"/>
    <property type="match status" value="1"/>
</dbReference>
<dbReference type="RefSeq" id="WP_283171948.1">
    <property type="nucleotide sequence ID" value="NZ_JAPNOA010000005.1"/>
</dbReference>
<dbReference type="InterPro" id="IPR018062">
    <property type="entry name" value="HTH_AraC-typ_CS"/>
</dbReference>
<dbReference type="PROSITE" id="PS01124">
    <property type="entry name" value="HTH_ARAC_FAMILY_2"/>
    <property type="match status" value="1"/>
</dbReference>
<evidence type="ECO:0000313" key="5">
    <source>
        <dbReference type="EMBL" id="MCY0963728.1"/>
    </source>
</evidence>
<dbReference type="Pfam" id="PF12833">
    <property type="entry name" value="HTH_18"/>
    <property type="match status" value="1"/>
</dbReference>
<dbReference type="InterPro" id="IPR018060">
    <property type="entry name" value="HTH_AraC"/>
</dbReference>
<dbReference type="GO" id="GO:0005829">
    <property type="term" value="C:cytosol"/>
    <property type="evidence" value="ECO:0007669"/>
    <property type="project" value="TreeGrafter"/>
</dbReference>
<dbReference type="InterPro" id="IPR009057">
    <property type="entry name" value="Homeodomain-like_sf"/>
</dbReference>
<evidence type="ECO:0000313" key="6">
    <source>
        <dbReference type="Proteomes" id="UP001150830"/>
    </source>
</evidence>
<sequence length="342" mass="39158">MSPEQGYLAAHVIKPLAVTLAHVDEDANRLQIRNSTRQLGEAPVLLPAEQADELLKRWMALSDPAACVMAARRFDPAQSAALHHLVLCSNSLREGLYYLEKFSGLLSEQMSVQVMRHRSGMIRVRISLRQNIRSNTDRWRMELLLSTLVSWLCQLCGPQLKIEHLYLPWEEQPYGSLYAQRWNTSVSFDNEHCVMEFQPKSLDMGLHQTNPNITMLLRREVETHFRKLVRSGALADHIASAFSTGVLALSADQKEVAEHFHISPRTLNRYLQKDNTSLKQLITEARIHMARDLLMNTRLGIDEIAQRLGLSGRRALDRIFTRSENISPARYRDQSCFQSETE</sequence>
<keyword evidence="2" id="KW-0238">DNA-binding</keyword>
<keyword evidence="1" id="KW-0805">Transcription regulation</keyword>
<evidence type="ECO:0000256" key="3">
    <source>
        <dbReference type="ARBA" id="ARBA00023163"/>
    </source>
</evidence>
<dbReference type="GO" id="GO:0003700">
    <property type="term" value="F:DNA-binding transcription factor activity"/>
    <property type="evidence" value="ECO:0007669"/>
    <property type="project" value="InterPro"/>
</dbReference>
<proteinExistence type="predicted"/>
<reference evidence="5" key="1">
    <citation type="submission" date="2022-11" db="EMBL/GenBank/DDBJ databases">
        <title>Parathalassolutuus dongxingensis gen. nov., sp. nov., a novel member of family Oceanospirillaceae isolated from a coastal shrimp pond in Guangxi, China.</title>
        <authorList>
            <person name="Chen H."/>
        </authorList>
    </citation>
    <scope>NUCLEOTIDE SEQUENCE</scope>
    <source>
        <strain evidence="5">G-43</strain>
    </source>
</reference>
<dbReference type="InterPro" id="IPR032687">
    <property type="entry name" value="AraC-type_N"/>
</dbReference>
<comment type="caution">
    <text evidence="5">The sequence shown here is derived from an EMBL/GenBank/DDBJ whole genome shotgun (WGS) entry which is preliminary data.</text>
</comment>
<feature type="domain" description="HTH araC/xylS-type" evidence="4">
    <location>
        <begin position="254"/>
        <end position="334"/>
    </location>
</feature>
<dbReference type="Gene3D" id="1.10.10.60">
    <property type="entry name" value="Homeodomain-like"/>
    <property type="match status" value="1"/>
</dbReference>
<evidence type="ECO:0000259" key="4">
    <source>
        <dbReference type="PROSITE" id="PS01124"/>
    </source>
</evidence>
<protein>
    <submittedName>
        <fullName evidence="5">AraC family transcriptional regulator ligand-binding domain-containing protein</fullName>
    </submittedName>
</protein>
<dbReference type="GO" id="GO:0000976">
    <property type="term" value="F:transcription cis-regulatory region binding"/>
    <property type="evidence" value="ECO:0007669"/>
    <property type="project" value="TreeGrafter"/>
</dbReference>
<dbReference type="PANTHER" id="PTHR47894:SF1">
    <property type="entry name" value="HTH-TYPE TRANSCRIPTIONAL REGULATOR VQSM"/>
    <property type="match status" value="1"/>
</dbReference>
<dbReference type="Proteomes" id="UP001150830">
    <property type="component" value="Unassembled WGS sequence"/>
</dbReference>
<keyword evidence="6" id="KW-1185">Reference proteome</keyword>
<dbReference type="PROSITE" id="PS00041">
    <property type="entry name" value="HTH_ARAC_FAMILY_1"/>
    <property type="match status" value="1"/>
</dbReference>